<dbReference type="EMBL" id="JADKBR010000003">
    <property type="protein sequence ID" value="MBK8889790.1"/>
    <property type="molecule type" value="Genomic_DNA"/>
</dbReference>
<protein>
    <submittedName>
        <fullName evidence="1">Uncharacterized protein</fullName>
    </submittedName>
</protein>
<dbReference type="Proteomes" id="UP000808146">
    <property type="component" value="Unassembled WGS sequence"/>
</dbReference>
<sequence>MDSAPVGNVISGPFQNNTNLNYGPENGTQDILNIQPVIPVSVSGEWNIITRAIVPMISMPALYPGDDRTNGIGGSYNNALIRPFLNYDFAGGIGKVFHLGKLPVNTQFSACYNVVTPDNGPD</sequence>
<comment type="caution">
    <text evidence="1">The sequence shown here is derived from an EMBL/GenBank/DDBJ whole genome shotgun (WGS) entry which is preliminary data.</text>
</comment>
<dbReference type="AlphaFoldDB" id="A0A9D7QMD3"/>
<evidence type="ECO:0000313" key="1">
    <source>
        <dbReference type="EMBL" id="MBK8889790.1"/>
    </source>
</evidence>
<gene>
    <name evidence="1" type="ORF">IPN75_05040</name>
</gene>
<evidence type="ECO:0000313" key="2">
    <source>
        <dbReference type="Proteomes" id="UP000808146"/>
    </source>
</evidence>
<organism evidence="1 2">
    <name type="scientific">Candidatus Dechloromonas phosphorivorans</name>
    <dbReference type="NCBI Taxonomy" id="2899244"/>
    <lineage>
        <taxon>Bacteria</taxon>
        <taxon>Pseudomonadati</taxon>
        <taxon>Pseudomonadota</taxon>
        <taxon>Betaproteobacteria</taxon>
        <taxon>Rhodocyclales</taxon>
        <taxon>Azonexaceae</taxon>
        <taxon>Dechloromonas</taxon>
    </lineage>
</organism>
<proteinExistence type="predicted"/>
<name>A0A9D7QMD3_9RHOO</name>
<reference evidence="1" key="1">
    <citation type="submission" date="2020-10" db="EMBL/GenBank/DDBJ databases">
        <title>Connecting structure to function with the recovery of over 1000 high-quality activated sludge metagenome-assembled genomes encoding full-length rRNA genes using long-read sequencing.</title>
        <authorList>
            <person name="Singleton C.M."/>
            <person name="Petriglieri F."/>
            <person name="Kristensen J.M."/>
            <person name="Kirkegaard R.H."/>
            <person name="Michaelsen T.Y."/>
            <person name="Andersen M.H."/>
            <person name="Karst S.M."/>
            <person name="Dueholm M.S."/>
            <person name="Nielsen P.H."/>
            <person name="Albertsen M."/>
        </authorList>
    </citation>
    <scope>NUCLEOTIDE SEQUENCE</scope>
    <source>
        <strain evidence="1">OdNE_18-Q3-R46-58_BAT3C.305</strain>
    </source>
</reference>
<accession>A0A9D7QMD3</accession>